<keyword evidence="3" id="KW-1185">Reference proteome</keyword>
<sequence length="77" mass="8868">MGISHINIVVDDIDRATRFYSEAFFAEPVLDFPHFKNRGFARSAGFLDQPDDVEVSIRFLKLPSQDELFTRLSAFQD</sequence>
<dbReference type="Pfam" id="PF22677">
    <property type="entry name" value="Ble-like_N"/>
    <property type="match status" value="1"/>
</dbReference>
<dbReference type="InterPro" id="IPR029068">
    <property type="entry name" value="Glyas_Bleomycin-R_OHBP_Dase"/>
</dbReference>
<reference evidence="2 3" key="1">
    <citation type="submission" date="2014-06" db="EMBL/GenBank/DDBJ databases">
        <title>Whole Genome Sequences of Three Symbiotic Endozoicomonas Bacteria.</title>
        <authorList>
            <person name="Neave M.J."/>
            <person name="Apprill A."/>
            <person name="Voolstra C.R."/>
        </authorList>
    </citation>
    <scope>NUCLEOTIDE SEQUENCE [LARGE SCALE GENOMIC DNA]</scope>
    <source>
        <strain evidence="2 3">DSM 25634</strain>
    </source>
</reference>
<proteinExistence type="predicted"/>
<evidence type="ECO:0000313" key="2">
    <source>
        <dbReference type="EMBL" id="KEQ16831.1"/>
    </source>
</evidence>
<comment type="caution">
    <text evidence="2">The sequence shown here is derived from an EMBL/GenBank/DDBJ whole genome shotgun (WGS) entry which is preliminary data.</text>
</comment>
<dbReference type="InterPro" id="IPR053863">
    <property type="entry name" value="Glyoxy/Ble-like_N"/>
</dbReference>
<dbReference type="EMBL" id="JOKH01000004">
    <property type="protein sequence ID" value="KEQ16831.1"/>
    <property type="molecule type" value="Genomic_DNA"/>
</dbReference>
<name>A0A081NEF8_9GAMM</name>
<dbReference type="STRING" id="1137799.GZ78_19380"/>
<dbReference type="Proteomes" id="UP000028073">
    <property type="component" value="Unassembled WGS sequence"/>
</dbReference>
<dbReference type="eggNOG" id="COG0346">
    <property type="taxonomic scope" value="Bacteria"/>
</dbReference>
<gene>
    <name evidence="2" type="ORF">GZ78_19380</name>
</gene>
<accession>A0A081NEF8</accession>
<evidence type="ECO:0000313" key="3">
    <source>
        <dbReference type="Proteomes" id="UP000028073"/>
    </source>
</evidence>
<dbReference type="AlphaFoldDB" id="A0A081NEF8"/>
<dbReference type="RefSeq" id="WP_034838988.1">
    <property type="nucleotide sequence ID" value="NZ_JOKH01000004.1"/>
</dbReference>
<organism evidence="2 3">
    <name type="scientific">Endozoicomonas numazuensis</name>
    <dbReference type="NCBI Taxonomy" id="1137799"/>
    <lineage>
        <taxon>Bacteria</taxon>
        <taxon>Pseudomonadati</taxon>
        <taxon>Pseudomonadota</taxon>
        <taxon>Gammaproteobacteria</taxon>
        <taxon>Oceanospirillales</taxon>
        <taxon>Endozoicomonadaceae</taxon>
        <taxon>Endozoicomonas</taxon>
    </lineage>
</organism>
<dbReference type="SUPFAM" id="SSF54593">
    <property type="entry name" value="Glyoxalase/Bleomycin resistance protein/Dihydroxybiphenyl dioxygenase"/>
    <property type="match status" value="1"/>
</dbReference>
<evidence type="ECO:0000259" key="1">
    <source>
        <dbReference type="Pfam" id="PF22677"/>
    </source>
</evidence>
<protein>
    <recommendedName>
        <fullName evidence="1">Glyoxalase/Bleomycin resistance-like N-terminal domain-containing protein</fullName>
    </recommendedName>
</protein>
<dbReference type="Gene3D" id="3.10.180.10">
    <property type="entry name" value="2,3-Dihydroxybiphenyl 1,2-Dioxygenase, domain 1"/>
    <property type="match status" value="1"/>
</dbReference>
<feature type="domain" description="Glyoxalase/Bleomycin resistance-like N-terminal" evidence="1">
    <location>
        <begin position="5"/>
        <end position="24"/>
    </location>
</feature>